<evidence type="ECO:0000256" key="2">
    <source>
        <dbReference type="HAMAP-Rule" id="MF_00341"/>
    </source>
</evidence>
<dbReference type="Pfam" id="PF03686">
    <property type="entry name" value="UPF0146"/>
    <property type="match status" value="1"/>
</dbReference>
<evidence type="ECO:0000313" key="3">
    <source>
        <dbReference type="EMBL" id="GGL69055.1"/>
    </source>
</evidence>
<name>A0A830FF10_9EURY</name>
<sequence length="118" mass="12532">MLAAYESLVEVGVGERAELAGELAERGCRVVATDVVEREVPAGVEFVVDDVTDPDLSVYRGADAVYARRVPPELQRSVLAVAREVDAACLFTTLGGDPVVVDARPVTVAEGTVYVARE</sequence>
<dbReference type="PIRSF" id="PIRSF016725">
    <property type="entry name" value="UCP016725"/>
    <property type="match status" value="1"/>
</dbReference>
<dbReference type="SUPFAM" id="SSF53335">
    <property type="entry name" value="S-adenosyl-L-methionine-dependent methyltransferases"/>
    <property type="match status" value="1"/>
</dbReference>
<organism evidence="3 4">
    <name type="scientific">Halocalculus aciditolerans</name>
    <dbReference type="NCBI Taxonomy" id="1383812"/>
    <lineage>
        <taxon>Archaea</taxon>
        <taxon>Methanobacteriati</taxon>
        <taxon>Methanobacteriota</taxon>
        <taxon>Stenosarchaea group</taxon>
        <taxon>Halobacteria</taxon>
        <taxon>Halobacteriales</taxon>
        <taxon>Halobacteriaceae</taxon>
        <taxon>Halocalculus</taxon>
    </lineage>
</organism>
<dbReference type="AlphaFoldDB" id="A0A830FF10"/>
<evidence type="ECO:0000256" key="1">
    <source>
        <dbReference type="ARBA" id="ARBA00006969"/>
    </source>
</evidence>
<comment type="similarity">
    <text evidence="1 2">Belongs to the UPF0146 family.</text>
</comment>
<dbReference type="EMBL" id="BMPG01000004">
    <property type="protein sequence ID" value="GGL69055.1"/>
    <property type="molecule type" value="Genomic_DNA"/>
</dbReference>
<keyword evidence="4" id="KW-1185">Reference proteome</keyword>
<protein>
    <recommendedName>
        <fullName evidence="2">UPF0146 protein GCM10009039_28800</fullName>
    </recommendedName>
</protein>
<gene>
    <name evidence="3" type="ORF">GCM10009039_28800</name>
</gene>
<comment type="caution">
    <text evidence="3">The sequence shown here is derived from an EMBL/GenBank/DDBJ whole genome shotgun (WGS) entry which is preliminary data.</text>
</comment>
<dbReference type="HAMAP" id="MF_00341">
    <property type="entry name" value="UPF0146"/>
    <property type="match status" value="1"/>
</dbReference>
<reference evidence="3" key="1">
    <citation type="journal article" date="2014" name="Int. J. Syst. Evol. Microbiol.">
        <title>Complete genome sequence of Corynebacterium casei LMG S-19264T (=DSM 44701T), isolated from a smear-ripened cheese.</title>
        <authorList>
            <consortium name="US DOE Joint Genome Institute (JGI-PGF)"/>
            <person name="Walter F."/>
            <person name="Albersmeier A."/>
            <person name="Kalinowski J."/>
            <person name="Ruckert C."/>
        </authorList>
    </citation>
    <scope>NUCLEOTIDE SEQUENCE</scope>
    <source>
        <strain evidence="3">JCM 19596</strain>
    </source>
</reference>
<dbReference type="Gene3D" id="3.40.50.150">
    <property type="entry name" value="Vaccinia Virus protein VP39"/>
    <property type="match status" value="1"/>
</dbReference>
<evidence type="ECO:0000313" key="4">
    <source>
        <dbReference type="Proteomes" id="UP000607197"/>
    </source>
</evidence>
<dbReference type="InterPro" id="IPR029063">
    <property type="entry name" value="SAM-dependent_MTases_sf"/>
</dbReference>
<proteinExistence type="inferred from homology"/>
<accession>A0A830FF10</accession>
<dbReference type="InterPro" id="IPR005353">
    <property type="entry name" value="UPF0146"/>
</dbReference>
<dbReference type="Proteomes" id="UP000607197">
    <property type="component" value="Unassembled WGS sequence"/>
</dbReference>
<reference evidence="3" key="2">
    <citation type="submission" date="2020-09" db="EMBL/GenBank/DDBJ databases">
        <authorList>
            <person name="Sun Q."/>
            <person name="Ohkuma M."/>
        </authorList>
    </citation>
    <scope>NUCLEOTIDE SEQUENCE</scope>
    <source>
        <strain evidence="3">JCM 19596</strain>
    </source>
</reference>